<accession>A0A4Y2EM10</accession>
<reference evidence="1 2" key="1">
    <citation type="journal article" date="2019" name="Sci. Rep.">
        <title>Orb-weaving spider Araneus ventricosus genome elucidates the spidroin gene catalogue.</title>
        <authorList>
            <person name="Kono N."/>
            <person name="Nakamura H."/>
            <person name="Ohtoshi R."/>
            <person name="Moran D.A.P."/>
            <person name="Shinohara A."/>
            <person name="Yoshida Y."/>
            <person name="Fujiwara M."/>
            <person name="Mori M."/>
            <person name="Tomita M."/>
            <person name="Arakawa K."/>
        </authorList>
    </citation>
    <scope>NUCLEOTIDE SEQUENCE [LARGE SCALE GENOMIC DNA]</scope>
</reference>
<keyword evidence="2" id="KW-1185">Reference proteome</keyword>
<comment type="caution">
    <text evidence="1">The sequence shown here is derived from an EMBL/GenBank/DDBJ whole genome shotgun (WGS) entry which is preliminary data.</text>
</comment>
<feature type="non-terminal residue" evidence="1">
    <location>
        <position position="123"/>
    </location>
</feature>
<protein>
    <submittedName>
        <fullName evidence="1">Uncharacterized protein</fullName>
    </submittedName>
</protein>
<dbReference type="InterPro" id="IPR034584">
    <property type="entry name" value="SPMIP8"/>
</dbReference>
<organism evidence="1 2">
    <name type="scientific">Araneus ventricosus</name>
    <name type="common">Orbweaver spider</name>
    <name type="synonym">Epeira ventricosa</name>
    <dbReference type="NCBI Taxonomy" id="182803"/>
    <lineage>
        <taxon>Eukaryota</taxon>
        <taxon>Metazoa</taxon>
        <taxon>Ecdysozoa</taxon>
        <taxon>Arthropoda</taxon>
        <taxon>Chelicerata</taxon>
        <taxon>Arachnida</taxon>
        <taxon>Araneae</taxon>
        <taxon>Araneomorphae</taxon>
        <taxon>Entelegynae</taxon>
        <taxon>Araneoidea</taxon>
        <taxon>Araneidae</taxon>
        <taxon>Araneus</taxon>
    </lineage>
</organism>
<proteinExistence type="predicted"/>
<dbReference type="Proteomes" id="UP000499080">
    <property type="component" value="Unassembled WGS sequence"/>
</dbReference>
<dbReference type="AlphaFoldDB" id="A0A4Y2EM10"/>
<dbReference type="Pfam" id="PF22574">
    <property type="entry name" value="SPMIP8"/>
    <property type="match status" value="1"/>
</dbReference>
<evidence type="ECO:0000313" key="2">
    <source>
        <dbReference type="Proteomes" id="UP000499080"/>
    </source>
</evidence>
<gene>
    <name evidence="1" type="ORF">AVEN_174127_1</name>
</gene>
<dbReference type="EMBL" id="BGPR01000657">
    <property type="protein sequence ID" value="GBM30313.1"/>
    <property type="molecule type" value="Genomic_DNA"/>
</dbReference>
<sequence length="123" mass="14281">MWRGHRVATEHDFHKPKDLSRFPEHAQKYPSLERTHLCDVQRSTYNPAIPTLRQMDMDNALHKLPDQHCRTTTLCSAGAEIQISPDYKYAAVRTDGERVLIDCDRLWSADAFEISLWSPQCEL</sequence>
<dbReference type="PANTHER" id="PTHR35348:SF1">
    <property type="entry name" value="TESTIS, PROSTATE AND PLACENTA-EXPRESSED PROTEIN"/>
    <property type="match status" value="1"/>
</dbReference>
<dbReference type="OrthoDB" id="9970246at2759"/>
<name>A0A4Y2EM10_ARAVE</name>
<dbReference type="PANTHER" id="PTHR35348">
    <property type="entry name" value="TESTIS, PROSTATE AND PLACENTA-EXPRESSED PROTEIN"/>
    <property type="match status" value="1"/>
</dbReference>
<evidence type="ECO:0000313" key="1">
    <source>
        <dbReference type="EMBL" id="GBM30313.1"/>
    </source>
</evidence>